<dbReference type="PANTHER" id="PTHR46481">
    <property type="entry name" value="ZINC FINGER BED DOMAIN-CONTAINING PROTEIN 4"/>
    <property type="match status" value="1"/>
</dbReference>
<dbReference type="AlphaFoldDB" id="A0AAV5DQ64"/>
<dbReference type="Proteomes" id="UP001054889">
    <property type="component" value="Unassembled WGS sequence"/>
</dbReference>
<dbReference type="GO" id="GO:0003677">
    <property type="term" value="F:DNA binding"/>
    <property type="evidence" value="ECO:0007669"/>
    <property type="project" value="InterPro"/>
</dbReference>
<organism evidence="10 11">
    <name type="scientific">Eleusine coracana subsp. coracana</name>
    <dbReference type="NCBI Taxonomy" id="191504"/>
    <lineage>
        <taxon>Eukaryota</taxon>
        <taxon>Viridiplantae</taxon>
        <taxon>Streptophyta</taxon>
        <taxon>Embryophyta</taxon>
        <taxon>Tracheophyta</taxon>
        <taxon>Spermatophyta</taxon>
        <taxon>Magnoliopsida</taxon>
        <taxon>Liliopsida</taxon>
        <taxon>Poales</taxon>
        <taxon>Poaceae</taxon>
        <taxon>PACMAD clade</taxon>
        <taxon>Chloridoideae</taxon>
        <taxon>Cynodonteae</taxon>
        <taxon>Eleusininae</taxon>
        <taxon>Eleusine</taxon>
    </lineage>
</organism>
<evidence type="ECO:0000259" key="9">
    <source>
        <dbReference type="PROSITE" id="PS50808"/>
    </source>
</evidence>
<evidence type="ECO:0000256" key="4">
    <source>
        <dbReference type="ARBA" id="ARBA00022833"/>
    </source>
</evidence>
<proteinExistence type="predicted"/>
<dbReference type="EMBL" id="BQKI01000023">
    <property type="protein sequence ID" value="GJN12556.1"/>
    <property type="molecule type" value="Genomic_DNA"/>
</dbReference>
<dbReference type="GO" id="GO:0005634">
    <property type="term" value="C:nucleus"/>
    <property type="evidence" value="ECO:0007669"/>
    <property type="project" value="UniProtKB-SubCell"/>
</dbReference>
<comment type="subcellular location">
    <subcellularLocation>
        <location evidence="1">Nucleus</location>
    </subcellularLocation>
</comment>
<keyword evidence="7" id="KW-0539">Nucleus</keyword>
<evidence type="ECO:0000256" key="3">
    <source>
        <dbReference type="ARBA" id="ARBA00022771"/>
    </source>
</evidence>
<dbReference type="InterPro" id="IPR036236">
    <property type="entry name" value="Znf_C2H2_sf"/>
</dbReference>
<dbReference type="PROSITE" id="PS50808">
    <property type="entry name" value="ZF_BED"/>
    <property type="match status" value="1"/>
</dbReference>
<comment type="caution">
    <text evidence="10">The sequence shown here is derived from an EMBL/GenBank/DDBJ whole genome shotgun (WGS) entry which is preliminary data.</text>
</comment>
<dbReference type="InterPro" id="IPR052035">
    <property type="entry name" value="ZnF_BED_domain_contain"/>
</dbReference>
<evidence type="ECO:0000256" key="5">
    <source>
        <dbReference type="ARBA" id="ARBA00023015"/>
    </source>
</evidence>
<protein>
    <recommendedName>
        <fullName evidence="9">BED-type domain-containing protein</fullName>
    </recommendedName>
</protein>
<evidence type="ECO:0000256" key="6">
    <source>
        <dbReference type="ARBA" id="ARBA00023163"/>
    </source>
</evidence>
<evidence type="ECO:0000256" key="8">
    <source>
        <dbReference type="PROSITE-ProRule" id="PRU00027"/>
    </source>
</evidence>
<dbReference type="GO" id="GO:0008270">
    <property type="term" value="F:zinc ion binding"/>
    <property type="evidence" value="ECO:0007669"/>
    <property type="project" value="UniProtKB-KW"/>
</dbReference>
<keyword evidence="3 8" id="KW-0863">Zinc-finger</keyword>
<accession>A0AAV5DQ64</accession>
<gene>
    <name evidence="10" type="primary">ga30841</name>
    <name evidence="10" type="ORF">PR202_ga30841</name>
</gene>
<feature type="domain" description="BED-type" evidence="9">
    <location>
        <begin position="2"/>
        <end position="59"/>
    </location>
</feature>
<evidence type="ECO:0000313" key="11">
    <source>
        <dbReference type="Proteomes" id="UP001054889"/>
    </source>
</evidence>
<reference evidence="10" key="1">
    <citation type="journal article" date="2018" name="DNA Res.">
        <title>Multiple hybrid de novo genome assembly of finger millet, an orphan allotetraploid crop.</title>
        <authorList>
            <person name="Hatakeyama M."/>
            <person name="Aluri S."/>
            <person name="Balachadran M.T."/>
            <person name="Sivarajan S.R."/>
            <person name="Patrignani A."/>
            <person name="Gruter S."/>
            <person name="Poveda L."/>
            <person name="Shimizu-Inatsugi R."/>
            <person name="Baeten J."/>
            <person name="Francoijs K.J."/>
            <person name="Nataraja K.N."/>
            <person name="Reddy Y.A.N."/>
            <person name="Phadnis S."/>
            <person name="Ravikumar R.L."/>
            <person name="Schlapbach R."/>
            <person name="Sreeman S.M."/>
            <person name="Shimizu K.K."/>
        </authorList>
    </citation>
    <scope>NUCLEOTIDE SEQUENCE</scope>
</reference>
<evidence type="ECO:0000313" key="10">
    <source>
        <dbReference type="EMBL" id="GJN12556.1"/>
    </source>
</evidence>
<dbReference type="SUPFAM" id="SSF57667">
    <property type="entry name" value="beta-beta-alpha zinc fingers"/>
    <property type="match status" value="1"/>
</dbReference>
<keyword evidence="4" id="KW-0862">Zinc</keyword>
<keyword evidence="6" id="KW-0804">Transcription</keyword>
<dbReference type="Pfam" id="PF02892">
    <property type="entry name" value="zf-BED"/>
    <property type="match status" value="1"/>
</dbReference>
<keyword evidence="5" id="KW-0805">Transcription regulation</keyword>
<evidence type="ECO:0000256" key="2">
    <source>
        <dbReference type="ARBA" id="ARBA00022723"/>
    </source>
</evidence>
<reference evidence="10" key="2">
    <citation type="submission" date="2021-12" db="EMBL/GenBank/DDBJ databases">
        <title>Resequencing data analysis of finger millet.</title>
        <authorList>
            <person name="Hatakeyama M."/>
            <person name="Aluri S."/>
            <person name="Balachadran M.T."/>
            <person name="Sivarajan S.R."/>
            <person name="Poveda L."/>
            <person name="Shimizu-Inatsugi R."/>
            <person name="Schlapbach R."/>
            <person name="Sreeman S.M."/>
            <person name="Shimizu K.K."/>
        </authorList>
    </citation>
    <scope>NUCLEOTIDE SEQUENCE</scope>
</reference>
<keyword evidence="2" id="KW-0479">Metal-binding</keyword>
<dbReference type="GO" id="GO:0009791">
    <property type="term" value="P:post-embryonic development"/>
    <property type="evidence" value="ECO:0007669"/>
    <property type="project" value="UniProtKB-ARBA"/>
</dbReference>
<evidence type="ECO:0000256" key="1">
    <source>
        <dbReference type="ARBA" id="ARBA00004123"/>
    </source>
</evidence>
<evidence type="ECO:0000256" key="7">
    <source>
        <dbReference type="ARBA" id="ARBA00023242"/>
    </source>
</evidence>
<name>A0AAV5DQ64_ELECO</name>
<dbReference type="PANTHER" id="PTHR46481:SF10">
    <property type="entry name" value="ZINC FINGER BED DOMAIN-CONTAINING PROTEIN 39"/>
    <property type="match status" value="1"/>
</dbReference>
<dbReference type="SMART" id="SM00614">
    <property type="entry name" value="ZnF_BED"/>
    <property type="match status" value="1"/>
</dbReference>
<sequence>MPKKSKVWKYFTRLDGEDAYKATCNKCGDGKKFDISGGTSNLWRHLVRDFTHTDPDDQGDEQGTVLQCDICKRKLYASVTAKTKNLKASADISSLAEHVMACIERQKGASRPPRVQMRALPGSGSTSMDIEPADPQAQPSLLMQTRLPVGSGSSSMDLLPADPFFKDNLPADLRAQLPPPPSALSCPTGSSLDGELGLGEPSKCLARMIALGGHDPSIVDDVNFRMLLLSLKPEFMMPSRDKIEEECDRIFDEARSDLLSRLSSSRRRVSLAVGSTKTFDKEFIYVTCNFIDDGWMLHKLVIQAFMVVDDDEPPYNASVLGIEMTIDDPDMFTVLDHISNRCNSNRLSMLTITSETNDRDCIQNRHLNSNTRTREIFCATYVDKVLHAIANCFLPEYEGWFHSAMPGHVEALQLTRENRQRLISHLGLDDPWMYHDEK</sequence>
<keyword evidence="11" id="KW-1185">Reference proteome</keyword>
<dbReference type="InterPro" id="IPR003656">
    <property type="entry name" value="Znf_BED"/>
</dbReference>